<dbReference type="PANTHER" id="PTHR14336">
    <property type="entry name" value="TANDEM PH DOMAIN CONTAINING PROTEIN"/>
    <property type="match status" value="1"/>
</dbReference>
<dbReference type="CDD" id="cd13276">
    <property type="entry name" value="PH_AtPH1"/>
    <property type="match status" value="1"/>
</dbReference>
<dbReference type="SUPFAM" id="SSF50729">
    <property type="entry name" value="PH domain-like"/>
    <property type="match status" value="1"/>
</dbReference>
<proteinExistence type="predicted"/>
<dbReference type="InterPro" id="IPR051707">
    <property type="entry name" value="PI-Interact_SigTrans_Reg"/>
</dbReference>
<dbReference type="InterPro" id="IPR011993">
    <property type="entry name" value="PH-like_dom_sf"/>
</dbReference>
<keyword evidence="3" id="KW-1185">Reference proteome</keyword>
<dbReference type="InterPro" id="IPR001849">
    <property type="entry name" value="PH_domain"/>
</dbReference>
<dbReference type="Pfam" id="PF00169">
    <property type="entry name" value="PH"/>
    <property type="match status" value="1"/>
</dbReference>
<dbReference type="AlphaFoldDB" id="A0AA88QS15"/>
<evidence type="ECO:0000313" key="2">
    <source>
        <dbReference type="EMBL" id="KAK2967046.1"/>
    </source>
</evidence>
<name>A0AA88QS15_9ASTE</name>
<sequence>MENLWRAATGANPSPDDYAGVDYWSDPERAGWLTKQGDYIKTWRRRWFVLKQGKLLWFKDPSCATQGSTPRGVVSVAQCLVVKGAEDAVNKPFAFEVSTESDTMYYIADTEKEKEDWINSIGRSIVQRSRSVTESEVLDYDSRR</sequence>
<comment type="caution">
    <text evidence="2">The sequence shown here is derived from an EMBL/GenBank/DDBJ whole genome shotgun (WGS) entry which is preliminary data.</text>
</comment>
<dbReference type="EMBL" id="JAVXUO010003063">
    <property type="protein sequence ID" value="KAK2967046.1"/>
    <property type="molecule type" value="Genomic_DNA"/>
</dbReference>
<accession>A0AA88QS15</accession>
<protein>
    <recommendedName>
        <fullName evidence="1">PH domain-containing protein</fullName>
    </recommendedName>
</protein>
<dbReference type="FunFam" id="2.30.29.30:FF:000286">
    <property type="entry name" value="PH-protein kinase domain containing protein"/>
    <property type="match status" value="1"/>
</dbReference>
<organism evidence="2 3">
    <name type="scientific">Escallonia rubra</name>
    <dbReference type="NCBI Taxonomy" id="112253"/>
    <lineage>
        <taxon>Eukaryota</taxon>
        <taxon>Viridiplantae</taxon>
        <taxon>Streptophyta</taxon>
        <taxon>Embryophyta</taxon>
        <taxon>Tracheophyta</taxon>
        <taxon>Spermatophyta</taxon>
        <taxon>Magnoliopsida</taxon>
        <taxon>eudicotyledons</taxon>
        <taxon>Gunneridae</taxon>
        <taxon>Pentapetalae</taxon>
        <taxon>asterids</taxon>
        <taxon>campanulids</taxon>
        <taxon>Escalloniales</taxon>
        <taxon>Escalloniaceae</taxon>
        <taxon>Escallonia</taxon>
    </lineage>
</organism>
<evidence type="ECO:0000259" key="1">
    <source>
        <dbReference type="PROSITE" id="PS50003"/>
    </source>
</evidence>
<reference evidence="2" key="1">
    <citation type="submission" date="2022-12" db="EMBL/GenBank/DDBJ databases">
        <title>Draft genome assemblies for two species of Escallonia (Escalloniales).</title>
        <authorList>
            <person name="Chanderbali A."/>
            <person name="Dervinis C."/>
            <person name="Anghel I."/>
            <person name="Soltis D."/>
            <person name="Soltis P."/>
            <person name="Zapata F."/>
        </authorList>
    </citation>
    <scope>NUCLEOTIDE SEQUENCE</scope>
    <source>
        <strain evidence="2">UCBG92.1500</strain>
        <tissue evidence="2">Leaf</tissue>
    </source>
</reference>
<dbReference type="Gene3D" id="2.30.29.30">
    <property type="entry name" value="Pleckstrin-homology domain (PH domain)/Phosphotyrosine-binding domain (PTB)"/>
    <property type="match status" value="1"/>
</dbReference>
<feature type="domain" description="PH" evidence="1">
    <location>
        <begin position="26"/>
        <end position="126"/>
    </location>
</feature>
<dbReference type="PANTHER" id="PTHR14336:SF8">
    <property type="entry name" value="PROTEIN OPY1"/>
    <property type="match status" value="1"/>
</dbReference>
<evidence type="ECO:0000313" key="3">
    <source>
        <dbReference type="Proteomes" id="UP001187471"/>
    </source>
</evidence>
<gene>
    <name evidence="2" type="ORF">RJ640_015266</name>
</gene>
<dbReference type="SMART" id="SM00233">
    <property type="entry name" value="PH"/>
    <property type="match status" value="1"/>
</dbReference>
<dbReference type="PROSITE" id="PS50003">
    <property type="entry name" value="PH_DOMAIN"/>
    <property type="match status" value="1"/>
</dbReference>
<dbReference type="Proteomes" id="UP001187471">
    <property type="component" value="Unassembled WGS sequence"/>
</dbReference>